<evidence type="ECO:0000256" key="2">
    <source>
        <dbReference type="PIRSR" id="PIRSR000390-1"/>
    </source>
</evidence>
<keyword evidence="5" id="KW-0032">Aminotransferase</keyword>
<protein>
    <submittedName>
        <fullName evidence="5">Aminotransferase DegT</fullName>
    </submittedName>
</protein>
<dbReference type="PANTHER" id="PTHR30244:SF42">
    <property type="entry name" value="UDP-2-ACETAMIDO-2-DEOXY-3-OXO-D-GLUCURONATE AMINOTRANSFERASE"/>
    <property type="match status" value="1"/>
</dbReference>
<dbReference type="InterPro" id="IPR015422">
    <property type="entry name" value="PyrdxlP-dep_Trfase_small"/>
</dbReference>
<dbReference type="InterPro" id="IPR015421">
    <property type="entry name" value="PyrdxlP-dep_Trfase_major"/>
</dbReference>
<evidence type="ECO:0000313" key="5">
    <source>
        <dbReference type="EMBL" id="KVX03532.1"/>
    </source>
</evidence>
<organism evidence="5">
    <name type="scientific">Shewanella frigidimarina</name>
    <dbReference type="NCBI Taxonomy" id="56812"/>
    <lineage>
        <taxon>Bacteria</taxon>
        <taxon>Pseudomonadati</taxon>
        <taxon>Pseudomonadota</taxon>
        <taxon>Gammaproteobacteria</taxon>
        <taxon>Alteromonadales</taxon>
        <taxon>Shewanellaceae</taxon>
        <taxon>Shewanella</taxon>
    </lineage>
</organism>
<dbReference type="Pfam" id="PF01041">
    <property type="entry name" value="DegT_DnrJ_EryC1"/>
    <property type="match status" value="1"/>
</dbReference>
<dbReference type="InterPro" id="IPR000653">
    <property type="entry name" value="DegT/StrS_aminotransferase"/>
</dbReference>
<dbReference type="InterPro" id="IPR015424">
    <property type="entry name" value="PyrdxlP-dep_Trfase"/>
</dbReference>
<sequence>MQFIDLKSQYAALKDKIDKNIHNVLDHGQYVMGPEVYELEKKLAEYTNAKHCISCSSGSDALIMALMAHGIGEGDVVVTTPFTFIATAEAIKLVGAKPLFVDIDIDTFNLSPRLLEETLEAIASNQVTIHSNICNDIKDIKAIMTVDLFGLPADAAAINKIAHKYGLIVIEDSAQAFGGSVDGAMASNLADIGCTSFFPAKPLGCYGDGGAIFTNSDEIAAILTSIRVHGQGLHKYENIRIGLTGRLDTIQAAVLLPKLEVLDVEIKLRQKVAELYTSKLSKIAGITTPSTPDGYTSAWAQYTLMAKDDQHRTQIMEHLKNNDVPTAIYYPIPLHEQKVFSSLEYAPDAFEVSSNVAKRVFSLPMHPYLQAEDIDKICKLIETM</sequence>
<dbReference type="Proteomes" id="UP000055702">
    <property type="component" value="Unassembled WGS sequence"/>
</dbReference>
<dbReference type="PANTHER" id="PTHR30244">
    <property type="entry name" value="TRANSAMINASE"/>
    <property type="match status" value="1"/>
</dbReference>
<feature type="active site" description="Proton acceptor" evidence="2">
    <location>
        <position position="201"/>
    </location>
</feature>
<dbReference type="GO" id="GO:0000271">
    <property type="term" value="P:polysaccharide biosynthetic process"/>
    <property type="evidence" value="ECO:0007669"/>
    <property type="project" value="TreeGrafter"/>
</dbReference>
<dbReference type="GO" id="GO:0030170">
    <property type="term" value="F:pyridoxal phosphate binding"/>
    <property type="evidence" value="ECO:0007669"/>
    <property type="project" value="TreeGrafter"/>
</dbReference>
<dbReference type="CDD" id="cd00616">
    <property type="entry name" value="AHBA_syn"/>
    <property type="match status" value="1"/>
</dbReference>
<dbReference type="SUPFAM" id="SSF53383">
    <property type="entry name" value="PLP-dependent transferases"/>
    <property type="match status" value="1"/>
</dbReference>
<keyword evidence="1 3" id="KW-0663">Pyridoxal phosphate</keyword>
<comment type="caution">
    <text evidence="5">The sequence shown here is derived from an EMBL/GenBank/DDBJ whole genome shotgun (WGS) entry which is preliminary data.</text>
</comment>
<accession>A0A119D0V3</accession>
<reference evidence="5 6" key="1">
    <citation type="submission" date="2016-01" db="EMBL/GenBank/DDBJ databases">
        <title>Draft genome of the antarctic isolate Shewanella frigidimarina Ag06-30.</title>
        <authorList>
            <person name="Parmeciano Di Noto G."/>
            <person name="Vazquez S."/>
            <person name="Mac Cormack W."/>
            <person name="Iriarte A."/>
            <person name="Quiroga C."/>
        </authorList>
    </citation>
    <scope>NUCLEOTIDE SEQUENCE [LARGE SCALE GENOMIC DNA]</scope>
    <source>
        <strain evidence="5 6">Ag06-30</strain>
    </source>
</reference>
<dbReference type="AlphaFoldDB" id="A0A119D0V3"/>
<gene>
    <name evidence="5" type="ORF">AWJ07_02960</name>
</gene>
<evidence type="ECO:0000313" key="6">
    <source>
        <dbReference type="Proteomes" id="UP000055702"/>
    </source>
</evidence>
<dbReference type="Gene3D" id="3.90.1150.10">
    <property type="entry name" value="Aspartate Aminotransferase, domain 1"/>
    <property type="match status" value="1"/>
</dbReference>
<evidence type="ECO:0000256" key="4">
    <source>
        <dbReference type="RuleBase" id="RU004508"/>
    </source>
</evidence>
<proteinExistence type="inferred from homology"/>
<evidence type="ECO:0000256" key="1">
    <source>
        <dbReference type="ARBA" id="ARBA00022898"/>
    </source>
</evidence>
<name>A0A119D0V3_SHEFR</name>
<dbReference type="Gene3D" id="3.40.640.10">
    <property type="entry name" value="Type I PLP-dependent aspartate aminotransferase-like (Major domain)"/>
    <property type="match status" value="1"/>
</dbReference>
<dbReference type="EMBL" id="LRDC01000001">
    <property type="protein sequence ID" value="KVX03532.1"/>
    <property type="molecule type" value="Genomic_DNA"/>
</dbReference>
<keyword evidence="5" id="KW-0808">Transferase</keyword>
<dbReference type="PIRSF" id="PIRSF000390">
    <property type="entry name" value="PLP_StrS"/>
    <property type="match status" value="1"/>
</dbReference>
<evidence type="ECO:0000256" key="3">
    <source>
        <dbReference type="PIRSR" id="PIRSR000390-2"/>
    </source>
</evidence>
<dbReference type="RefSeq" id="WP_059744197.1">
    <property type="nucleotide sequence ID" value="NZ_LRDC01000001.1"/>
</dbReference>
<comment type="similarity">
    <text evidence="4">Belongs to the DegT/DnrJ/EryC1 family.</text>
</comment>
<feature type="modified residue" description="N6-(pyridoxal phosphate)lysine" evidence="3">
    <location>
        <position position="201"/>
    </location>
</feature>
<dbReference type="GO" id="GO:0008483">
    <property type="term" value="F:transaminase activity"/>
    <property type="evidence" value="ECO:0007669"/>
    <property type="project" value="UniProtKB-KW"/>
</dbReference>